<dbReference type="AlphaFoldDB" id="A0A4Y6PTE3"/>
<comment type="similarity">
    <text evidence="1">Belongs to the TrhO family.</text>
</comment>
<organism evidence="3 4">
    <name type="scientific">Persicimonas caeni</name>
    <dbReference type="NCBI Taxonomy" id="2292766"/>
    <lineage>
        <taxon>Bacteria</taxon>
        <taxon>Deltaproteobacteria</taxon>
        <taxon>Bradymonadales</taxon>
        <taxon>Bradymonadaceae</taxon>
        <taxon>Persicimonas</taxon>
    </lineage>
</organism>
<dbReference type="PANTHER" id="PTHR43268:SF3">
    <property type="entry name" value="RHODANESE-LIKE DOMAIN-CONTAINING PROTEIN 7-RELATED"/>
    <property type="match status" value="1"/>
</dbReference>
<dbReference type="EMBL" id="CP041186">
    <property type="protein sequence ID" value="QDG51503.1"/>
    <property type="molecule type" value="Genomic_DNA"/>
</dbReference>
<dbReference type="InterPro" id="IPR040503">
    <property type="entry name" value="TRHO_N"/>
</dbReference>
<dbReference type="InterPro" id="IPR036873">
    <property type="entry name" value="Rhodanese-like_dom_sf"/>
</dbReference>
<proteinExistence type="inferred from homology"/>
<dbReference type="EC" id="1.14.-.-" evidence="1"/>
<evidence type="ECO:0000259" key="2">
    <source>
        <dbReference type="PROSITE" id="PS50206"/>
    </source>
</evidence>
<dbReference type="Gene3D" id="3.40.250.10">
    <property type="entry name" value="Rhodanese-like domain"/>
    <property type="match status" value="1"/>
</dbReference>
<protein>
    <recommendedName>
        <fullName evidence="1">tRNA uridine(34) hydroxylase</fullName>
        <ecNumber evidence="1">1.14.-.-</ecNumber>
    </recommendedName>
    <alternativeName>
        <fullName evidence="1">tRNA hydroxylation protein O</fullName>
    </alternativeName>
</protein>
<dbReference type="PANTHER" id="PTHR43268">
    <property type="entry name" value="THIOSULFATE SULFURTRANSFERASE/RHODANESE-LIKE DOMAIN-CONTAINING PROTEIN 2"/>
    <property type="match status" value="1"/>
</dbReference>
<comment type="catalytic activity">
    <reaction evidence="1">
        <text>uridine(34) in tRNA + AH2 + O2 = 5-hydroxyuridine(34) in tRNA + A + H2O</text>
        <dbReference type="Rhea" id="RHEA:64224"/>
        <dbReference type="Rhea" id="RHEA-COMP:11727"/>
        <dbReference type="Rhea" id="RHEA-COMP:13381"/>
        <dbReference type="ChEBI" id="CHEBI:13193"/>
        <dbReference type="ChEBI" id="CHEBI:15377"/>
        <dbReference type="ChEBI" id="CHEBI:15379"/>
        <dbReference type="ChEBI" id="CHEBI:17499"/>
        <dbReference type="ChEBI" id="CHEBI:65315"/>
        <dbReference type="ChEBI" id="CHEBI:136877"/>
    </reaction>
</comment>
<dbReference type="Pfam" id="PF17773">
    <property type="entry name" value="UPF0176_N"/>
    <property type="match status" value="1"/>
</dbReference>
<keyword evidence="4" id="KW-1185">Reference proteome</keyword>
<accession>A0A5B8Y4Z2</accession>
<dbReference type="GO" id="GO:0016705">
    <property type="term" value="F:oxidoreductase activity, acting on paired donors, with incorporation or reduction of molecular oxygen"/>
    <property type="evidence" value="ECO:0007669"/>
    <property type="project" value="UniProtKB-UniRule"/>
</dbReference>
<dbReference type="Pfam" id="PF00581">
    <property type="entry name" value="Rhodanese"/>
    <property type="match status" value="1"/>
</dbReference>
<gene>
    <name evidence="1" type="primary">trhO</name>
    <name evidence="3" type="ORF">FIV42_12330</name>
</gene>
<dbReference type="RefSeq" id="WP_141197983.1">
    <property type="nucleotide sequence ID" value="NZ_CP041186.1"/>
</dbReference>
<dbReference type="Gene3D" id="3.30.70.100">
    <property type="match status" value="1"/>
</dbReference>
<reference evidence="3 4" key="1">
    <citation type="submission" date="2019-06" db="EMBL/GenBank/DDBJ databases">
        <title>Persicimonas caeni gen. nov., sp. nov., a predatory bacterium isolated from solar saltern.</title>
        <authorList>
            <person name="Wang S."/>
        </authorList>
    </citation>
    <scope>NUCLEOTIDE SEQUENCE [LARGE SCALE GENOMIC DNA]</scope>
    <source>
        <strain evidence="3 4">YN101</strain>
    </source>
</reference>
<dbReference type="InterPro" id="IPR001763">
    <property type="entry name" value="Rhodanese-like_dom"/>
</dbReference>
<dbReference type="InterPro" id="IPR020936">
    <property type="entry name" value="TrhO"/>
</dbReference>
<dbReference type="GO" id="GO:0006400">
    <property type="term" value="P:tRNA modification"/>
    <property type="evidence" value="ECO:0007669"/>
    <property type="project" value="UniProtKB-UniRule"/>
</dbReference>
<evidence type="ECO:0000256" key="1">
    <source>
        <dbReference type="HAMAP-Rule" id="MF_00469"/>
    </source>
</evidence>
<dbReference type="OrthoDB" id="9778326at2"/>
<keyword evidence="1" id="KW-0560">Oxidoreductase</keyword>
<dbReference type="SUPFAM" id="SSF52821">
    <property type="entry name" value="Rhodanese/Cell cycle control phosphatase"/>
    <property type="match status" value="1"/>
</dbReference>
<dbReference type="CDD" id="cd01518">
    <property type="entry name" value="RHOD_YceA"/>
    <property type="match status" value="1"/>
</dbReference>
<dbReference type="SMART" id="SM00450">
    <property type="entry name" value="RHOD"/>
    <property type="match status" value="1"/>
</dbReference>
<feature type="domain" description="Rhodanese" evidence="2">
    <location>
        <begin position="127"/>
        <end position="221"/>
    </location>
</feature>
<evidence type="ECO:0000313" key="3">
    <source>
        <dbReference type="EMBL" id="QDG51503.1"/>
    </source>
</evidence>
<accession>A0A4Y6PTE3</accession>
<evidence type="ECO:0000313" key="4">
    <source>
        <dbReference type="Proteomes" id="UP000315995"/>
    </source>
</evidence>
<dbReference type="HAMAP" id="MF_00469">
    <property type="entry name" value="TrhO"/>
    <property type="match status" value="1"/>
</dbReference>
<keyword evidence="1" id="KW-0819">tRNA processing</keyword>
<dbReference type="Proteomes" id="UP000315995">
    <property type="component" value="Chromosome"/>
</dbReference>
<name>A0A4Y6PTE3_PERCE</name>
<comment type="function">
    <text evidence="1">Catalyzes oxygen-dependent 5-hydroxyuridine (ho5U) modification at position 34 in tRNAs.</text>
</comment>
<dbReference type="PROSITE" id="PS50206">
    <property type="entry name" value="RHODANESE_3"/>
    <property type="match status" value="1"/>
</dbReference>
<sequence length="272" mass="30219">MQDQERTTNLAFYKFTPIADPAALRDELQELCESLGIKGTILLAHEGINAMLAGSPEACERLEGAITAVDDIGELWFKRSESREVPFGKLVVKVKPEIVTMRVDGVDACAATGKQLPPETFRDWLRGGEEMIVIDTRNDYEYDLGTFRGAINPNTAAFHEFPEYVEQRRDELQDTKVVMFCTGGIRCEKATSWMLDEGLGDVYQLEGGVLNYFERIEDADKDWQGELFVFDGRVAVDTRLAETDTVLCDECGAPVRGGVEPVCGCAGRAKDE</sequence>